<evidence type="ECO:0000313" key="4">
    <source>
        <dbReference type="Proteomes" id="UP001151760"/>
    </source>
</evidence>
<keyword evidence="1" id="KW-0175">Coiled coil</keyword>
<sequence>MIWDQNNAFVPKDSEIEKEVIKRPGFNFQQKSSKKRSREDSDEDNAKKQKLKDDAEKKELRDRHRFSPNKTSAVYEKTSPRSDLRWKPTGRIFKSVGLRWIPTGKLFDSCTSKVDSEPPHGSNVDIPNIHECKQTLDVSAGTSINVQKEQSLDLSAVSTEVHQAAETVTTSNELDLLFGPLFDEYFNGENQVVLKSSAVTTTDASNKRQQQPDSTSSTSTLATTVTANGNFDLLVMSSHNVSSAVTYTTISSDSDRPSRGIPLMNAGELPEMDPYEEIEDQHYAADASPLTLSPGYIAESDQKEILEEDSEEDPIDYTADTDDDGEDEEEEESSDDDEEEEHLAHAVALSAVDLVPSVMETKPFETDESAATPPPPTAYQVSILFSLPTPPPSPLTPLSSPLPQIPSPPTHHPLPLPAPSTSRRADIPEAELPPRKRLLLIAPTPRFEIGESSTAVVARQPRSTMARRVDYVESVNLRDNYQAGVHRWESAEFQTRHQDVKDDRAALCDEVDTLRRHLSSLCTTLEQERVQARQALDRSEAHIRALEARIALEAGARIDTLVDTGSSA</sequence>
<feature type="region of interest" description="Disordered" evidence="2">
    <location>
        <begin position="201"/>
        <end position="220"/>
    </location>
</feature>
<gene>
    <name evidence="3" type="ORF">Tco_0940474</name>
</gene>
<proteinExistence type="predicted"/>
<protein>
    <submittedName>
        <fullName evidence="3">Uncharacterized protein</fullName>
    </submittedName>
</protein>
<feature type="region of interest" description="Disordered" evidence="2">
    <location>
        <begin position="248"/>
        <end position="268"/>
    </location>
</feature>
<accession>A0ABQ5DNM9</accession>
<evidence type="ECO:0000313" key="3">
    <source>
        <dbReference type="EMBL" id="GJT40609.1"/>
    </source>
</evidence>
<feature type="compositionally biased region" description="Basic and acidic residues" evidence="2">
    <location>
        <begin position="12"/>
        <end position="22"/>
    </location>
</feature>
<feature type="compositionally biased region" description="Polar residues" evidence="2">
    <location>
        <begin position="201"/>
        <end position="213"/>
    </location>
</feature>
<feature type="region of interest" description="Disordered" evidence="2">
    <location>
        <begin position="1"/>
        <end position="81"/>
    </location>
</feature>
<feature type="compositionally biased region" description="Basic and acidic residues" evidence="2">
    <location>
        <begin position="44"/>
        <end position="62"/>
    </location>
</feature>
<name>A0ABQ5DNM9_9ASTR</name>
<feature type="compositionally biased region" description="Acidic residues" evidence="2">
    <location>
        <begin position="306"/>
        <end position="341"/>
    </location>
</feature>
<feature type="compositionally biased region" description="Pro residues" evidence="2">
    <location>
        <begin position="403"/>
        <end position="418"/>
    </location>
</feature>
<dbReference type="EMBL" id="BQNB010015489">
    <property type="protein sequence ID" value="GJT40609.1"/>
    <property type="molecule type" value="Genomic_DNA"/>
</dbReference>
<feature type="region of interest" description="Disordered" evidence="2">
    <location>
        <begin position="390"/>
        <end position="430"/>
    </location>
</feature>
<comment type="caution">
    <text evidence="3">The sequence shown here is derived from an EMBL/GenBank/DDBJ whole genome shotgun (WGS) entry which is preliminary data.</text>
</comment>
<feature type="region of interest" description="Disordered" evidence="2">
    <location>
        <begin position="306"/>
        <end position="342"/>
    </location>
</feature>
<evidence type="ECO:0000256" key="2">
    <source>
        <dbReference type="SAM" id="MobiDB-lite"/>
    </source>
</evidence>
<reference evidence="3" key="2">
    <citation type="submission" date="2022-01" db="EMBL/GenBank/DDBJ databases">
        <authorList>
            <person name="Yamashiro T."/>
            <person name="Shiraishi A."/>
            <person name="Satake H."/>
            <person name="Nakayama K."/>
        </authorList>
    </citation>
    <scope>NUCLEOTIDE SEQUENCE</scope>
</reference>
<evidence type="ECO:0000256" key="1">
    <source>
        <dbReference type="SAM" id="Coils"/>
    </source>
</evidence>
<reference evidence="3" key="1">
    <citation type="journal article" date="2022" name="Int. J. Mol. Sci.">
        <title>Draft Genome of Tanacetum Coccineum: Genomic Comparison of Closely Related Tanacetum-Family Plants.</title>
        <authorList>
            <person name="Yamashiro T."/>
            <person name="Shiraishi A."/>
            <person name="Nakayama K."/>
            <person name="Satake H."/>
        </authorList>
    </citation>
    <scope>NUCLEOTIDE SEQUENCE</scope>
</reference>
<keyword evidence="4" id="KW-1185">Reference proteome</keyword>
<dbReference type="Proteomes" id="UP001151760">
    <property type="component" value="Unassembled WGS sequence"/>
</dbReference>
<feature type="coiled-coil region" evidence="1">
    <location>
        <begin position="522"/>
        <end position="549"/>
    </location>
</feature>
<organism evidence="3 4">
    <name type="scientific">Tanacetum coccineum</name>
    <dbReference type="NCBI Taxonomy" id="301880"/>
    <lineage>
        <taxon>Eukaryota</taxon>
        <taxon>Viridiplantae</taxon>
        <taxon>Streptophyta</taxon>
        <taxon>Embryophyta</taxon>
        <taxon>Tracheophyta</taxon>
        <taxon>Spermatophyta</taxon>
        <taxon>Magnoliopsida</taxon>
        <taxon>eudicotyledons</taxon>
        <taxon>Gunneridae</taxon>
        <taxon>Pentapetalae</taxon>
        <taxon>asterids</taxon>
        <taxon>campanulids</taxon>
        <taxon>Asterales</taxon>
        <taxon>Asteraceae</taxon>
        <taxon>Asteroideae</taxon>
        <taxon>Anthemideae</taxon>
        <taxon>Anthemidinae</taxon>
        <taxon>Tanacetum</taxon>
    </lineage>
</organism>